<name>A0ABW8AT52_9ACTN</name>
<evidence type="ECO:0000313" key="2">
    <source>
        <dbReference type="Proteomes" id="UP001612915"/>
    </source>
</evidence>
<dbReference type="EMBL" id="JBITLV010000008">
    <property type="protein sequence ID" value="MFI7589573.1"/>
    <property type="molecule type" value="Genomic_DNA"/>
</dbReference>
<protein>
    <recommendedName>
        <fullName evidence="3">DUF559 domain-containing protein</fullName>
    </recommendedName>
</protein>
<dbReference type="Proteomes" id="UP001612915">
    <property type="component" value="Unassembled WGS sequence"/>
</dbReference>
<evidence type="ECO:0008006" key="3">
    <source>
        <dbReference type="Google" id="ProtNLM"/>
    </source>
</evidence>
<gene>
    <name evidence="1" type="ORF">ACIB24_21105</name>
</gene>
<keyword evidence="2" id="KW-1185">Reference proteome</keyword>
<reference evidence="1 2" key="1">
    <citation type="submission" date="2024-10" db="EMBL/GenBank/DDBJ databases">
        <title>The Natural Products Discovery Center: Release of the First 8490 Sequenced Strains for Exploring Actinobacteria Biosynthetic Diversity.</title>
        <authorList>
            <person name="Kalkreuter E."/>
            <person name="Kautsar S.A."/>
            <person name="Yang D."/>
            <person name="Bader C.D."/>
            <person name="Teijaro C.N."/>
            <person name="Fluegel L."/>
            <person name="Davis C.M."/>
            <person name="Simpson J.R."/>
            <person name="Lauterbach L."/>
            <person name="Steele A.D."/>
            <person name="Gui C."/>
            <person name="Meng S."/>
            <person name="Li G."/>
            <person name="Viehrig K."/>
            <person name="Ye F."/>
            <person name="Su P."/>
            <person name="Kiefer A.F."/>
            <person name="Nichols A."/>
            <person name="Cepeda A.J."/>
            <person name="Yan W."/>
            <person name="Fan B."/>
            <person name="Jiang Y."/>
            <person name="Adhikari A."/>
            <person name="Zheng C.-J."/>
            <person name="Schuster L."/>
            <person name="Cowan T.M."/>
            <person name="Smanski M.J."/>
            <person name="Chevrette M.G."/>
            <person name="De Carvalho L.P.S."/>
            <person name="Shen B."/>
        </authorList>
    </citation>
    <scope>NUCLEOTIDE SEQUENCE [LARGE SCALE GENOMIC DNA]</scope>
    <source>
        <strain evidence="1 2">NPDC049639</strain>
    </source>
</reference>
<comment type="caution">
    <text evidence="1">The sequence shown here is derived from an EMBL/GenBank/DDBJ whole genome shotgun (WGS) entry which is preliminary data.</text>
</comment>
<sequence>MTKRGSFGLHQLHDLISTGGSFTVSTARDLGLTRGVDQYRRETGRLGRPHHGLRTTAEPADLLDRARMAGLLLPPGGAIGRRTAADLMEVDPRLPSERGIDLDVECLVPLGATPLRRPGIRSYVTDLEPDEFDTGLGFPLTTPERTLADLLRWLPAHMALAVADRMARRKLVDLDGVEAILDRWHGHRFVRQARRLLDAVEPKSESYGESWLRLRLLDAGFPRPEAQIPILDGGLEIYRLDLGWPDLRIAVEYDGEEFHGSPEQQQHDADRRRDMFERHRWNVVGVGKAHVLGPTLLLEHGVGEMLGLRPRITHRSW</sequence>
<dbReference type="Gene3D" id="3.40.960.10">
    <property type="entry name" value="VSR Endonuclease"/>
    <property type="match status" value="1"/>
</dbReference>
<proteinExistence type="predicted"/>
<evidence type="ECO:0000313" key="1">
    <source>
        <dbReference type="EMBL" id="MFI7589573.1"/>
    </source>
</evidence>
<accession>A0ABW8AT52</accession>
<organism evidence="1 2">
    <name type="scientific">Spongisporangium articulatum</name>
    <dbReference type="NCBI Taxonomy" id="3362603"/>
    <lineage>
        <taxon>Bacteria</taxon>
        <taxon>Bacillati</taxon>
        <taxon>Actinomycetota</taxon>
        <taxon>Actinomycetes</taxon>
        <taxon>Kineosporiales</taxon>
        <taxon>Kineosporiaceae</taxon>
        <taxon>Spongisporangium</taxon>
    </lineage>
</organism>
<dbReference type="RefSeq" id="WP_398284177.1">
    <property type="nucleotide sequence ID" value="NZ_JBITLV010000008.1"/>
</dbReference>